<keyword evidence="3" id="KW-1185">Reference proteome</keyword>
<reference evidence="2" key="1">
    <citation type="submission" date="2016-11" db="EMBL/GenBank/DDBJ databases">
        <title>The genome sequence of Colletotrichum cuscutae.</title>
        <authorList>
            <person name="Baroncelli R."/>
        </authorList>
    </citation>
    <scope>NUCLEOTIDE SEQUENCE</scope>
    <source>
        <strain evidence="2">IMI 304802</strain>
    </source>
</reference>
<protein>
    <submittedName>
        <fullName evidence="2">Uncharacterized protein</fullName>
    </submittedName>
</protein>
<dbReference type="AlphaFoldDB" id="A0AAI9VAT0"/>
<gene>
    <name evidence="2" type="ORF">CCUS01_00654</name>
</gene>
<organism evidence="2 3">
    <name type="scientific">Colletotrichum cuscutae</name>
    <dbReference type="NCBI Taxonomy" id="1209917"/>
    <lineage>
        <taxon>Eukaryota</taxon>
        <taxon>Fungi</taxon>
        <taxon>Dikarya</taxon>
        <taxon>Ascomycota</taxon>
        <taxon>Pezizomycotina</taxon>
        <taxon>Sordariomycetes</taxon>
        <taxon>Hypocreomycetidae</taxon>
        <taxon>Glomerellales</taxon>
        <taxon>Glomerellaceae</taxon>
        <taxon>Colletotrichum</taxon>
        <taxon>Colletotrichum acutatum species complex</taxon>
    </lineage>
</organism>
<evidence type="ECO:0000313" key="3">
    <source>
        <dbReference type="Proteomes" id="UP001239213"/>
    </source>
</evidence>
<name>A0AAI9VAT0_9PEZI</name>
<dbReference type="EMBL" id="MPDP01000112">
    <property type="protein sequence ID" value="KAK1480098.1"/>
    <property type="molecule type" value="Genomic_DNA"/>
</dbReference>
<accession>A0AAI9VAT0</accession>
<evidence type="ECO:0000313" key="2">
    <source>
        <dbReference type="EMBL" id="KAK1480098.1"/>
    </source>
</evidence>
<feature type="region of interest" description="Disordered" evidence="1">
    <location>
        <begin position="16"/>
        <end position="38"/>
    </location>
</feature>
<dbReference type="Proteomes" id="UP001239213">
    <property type="component" value="Unassembled WGS sequence"/>
</dbReference>
<evidence type="ECO:0000256" key="1">
    <source>
        <dbReference type="SAM" id="MobiDB-lite"/>
    </source>
</evidence>
<sequence>MNVRPRENYRSLRQLIASGSESVDQDRDSRARAPREHAINDPCKEMLGRAQQRKGGGAGIQLASRVPVADRRCDAPDWDSRGASAAAACCRTSNFSGRRDPRYPALQLVLRRGRGAKGATLAKANWLSDPITGCATLSYAQCLEFGQEGEEARITVFDKALEISWSNWQISGNHSQFLWSARELLHVRISLRRAGGATGERRPHPKSNSIQLNLVFQKLNQLRHMVRPAK</sequence>
<proteinExistence type="predicted"/>
<comment type="caution">
    <text evidence="2">The sequence shown here is derived from an EMBL/GenBank/DDBJ whole genome shotgun (WGS) entry which is preliminary data.</text>
</comment>
<feature type="compositionally biased region" description="Basic and acidic residues" evidence="1">
    <location>
        <begin position="24"/>
        <end position="38"/>
    </location>
</feature>